<dbReference type="GO" id="GO:0033816">
    <property type="term" value="F:diaminobutyrate acetyltransferase activity"/>
    <property type="evidence" value="ECO:0007669"/>
    <property type="project" value="UniProtKB-EC"/>
</dbReference>
<dbReference type="EMBL" id="PTIX01000002">
    <property type="protein sequence ID" value="PPK70610.1"/>
    <property type="molecule type" value="Genomic_DNA"/>
</dbReference>
<dbReference type="NCBIfam" id="TIGR02406">
    <property type="entry name" value="ectoine_EctA"/>
    <property type="match status" value="1"/>
</dbReference>
<dbReference type="Gene3D" id="3.40.630.30">
    <property type="match status" value="1"/>
</dbReference>
<comment type="similarity">
    <text evidence="3 9">Belongs to the acetyltransferase family. EctA subfamily.</text>
</comment>
<feature type="domain" description="N-acetyltransferase" evidence="10">
    <location>
        <begin position="8"/>
        <end position="160"/>
    </location>
</feature>
<evidence type="ECO:0000313" key="12">
    <source>
        <dbReference type="Proteomes" id="UP000239203"/>
    </source>
</evidence>
<accession>A0A2S6GZM7</accession>
<evidence type="ECO:0000259" key="10">
    <source>
        <dbReference type="PROSITE" id="PS51186"/>
    </source>
</evidence>
<dbReference type="Proteomes" id="UP000239203">
    <property type="component" value="Unassembled WGS sequence"/>
</dbReference>
<keyword evidence="6 9" id="KW-0808">Transferase</keyword>
<dbReference type="PANTHER" id="PTHR43072:SF60">
    <property type="entry name" value="L-2,4-DIAMINOBUTYRIC ACID ACETYLTRANSFERASE"/>
    <property type="match status" value="1"/>
</dbReference>
<evidence type="ECO:0000256" key="2">
    <source>
        <dbReference type="ARBA" id="ARBA00004978"/>
    </source>
</evidence>
<evidence type="ECO:0000313" key="11">
    <source>
        <dbReference type="EMBL" id="PPK70610.1"/>
    </source>
</evidence>
<comment type="function">
    <text evidence="1 9">Catalyzes the acetylation of L-2,4-diaminobutyrate (DABA) to gamma-N-acetyl-alpha,gamma-diaminobutyric acid (ADABA) with acetyl coenzyme A.</text>
</comment>
<dbReference type="PANTHER" id="PTHR43072">
    <property type="entry name" value="N-ACETYLTRANSFERASE"/>
    <property type="match status" value="1"/>
</dbReference>
<evidence type="ECO:0000256" key="4">
    <source>
        <dbReference type="ARBA" id="ARBA00012355"/>
    </source>
</evidence>
<keyword evidence="7 9" id="KW-0012">Acyltransferase</keyword>
<comment type="pathway">
    <text evidence="2 9">Amine and polyamine biosynthesis; ectoine biosynthesis; L-ectoine from L-aspartate 4-semialdehyde: step 2/3.</text>
</comment>
<evidence type="ECO:0000256" key="9">
    <source>
        <dbReference type="RuleBase" id="RU365045"/>
    </source>
</evidence>
<dbReference type="OrthoDB" id="2436196at2"/>
<evidence type="ECO:0000256" key="3">
    <source>
        <dbReference type="ARBA" id="ARBA00010712"/>
    </source>
</evidence>
<sequence>MSGETHDITITEPSTADGSELWRIARDSHTLDLNSSYAYLLWCRDFAATSAVATKNGRPVGFVIGFVRPTEPETVVVWQIAVDADQRGQGIAGRLLDHLIDRMAAQGVRNLETTISPGNGASIALFRALAERLGVGLRRADLFAEAHFPDDHEPEDLYRIGPFTRIRETVPV</sequence>
<dbReference type="Pfam" id="PF00583">
    <property type="entry name" value="Acetyltransf_1"/>
    <property type="match status" value="1"/>
</dbReference>
<organism evidence="11 12">
    <name type="scientific">Actinokineospora auranticolor</name>
    <dbReference type="NCBI Taxonomy" id="155976"/>
    <lineage>
        <taxon>Bacteria</taxon>
        <taxon>Bacillati</taxon>
        <taxon>Actinomycetota</taxon>
        <taxon>Actinomycetes</taxon>
        <taxon>Pseudonocardiales</taxon>
        <taxon>Pseudonocardiaceae</taxon>
        <taxon>Actinokineospora</taxon>
    </lineage>
</organism>
<evidence type="ECO:0000256" key="1">
    <source>
        <dbReference type="ARBA" id="ARBA00003741"/>
    </source>
</evidence>
<name>A0A2S6GZM7_9PSEU</name>
<dbReference type="PROSITE" id="PS51186">
    <property type="entry name" value="GNAT"/>
    <property type="match status" value="1"/>
</dbReference>
<dbReference type="CDD" id="cd04301">
    <property type="entry name" value="NAT_SF"/>
    <property type="match status" value="1"/>
</dbReference>
<dbReference type="RefSeq" id="WP_104477677.1">
    <property type="nucleotide sequence ID" value="NZ_CP154825.1"/>
</dbReference>
<evidence type="ECO:0000256" key="8">
    <source>
        <dbReference type="ARBA" id="ARBA00048924"/>
    </source>
</evidence>
<comment type="caution">
    <text evidence="11">The sequence shown here is derived from an EMBL/GenBank/DDBJ whole genome shotgun (WGS) entry which is preliminary data.</text>
</comment>
<dbReference type="InterPro" id="IPR000182">
    <property type="entry name" value="GNAT_dom"/>
</dbReference>
<evidence type="ECO:0000256" key="7">
    <source>
        <dbReference type="ARBA" id="ARBA00023315"/>
    </source>
</evidence>
<dbReference type="UniPathway" id="UPA00067">
    <property type="reaction ID" value="UER00122"/>
</dbReference>
<protein>
    <recommendedName>
        <fullName evidence="5 9">L-2,4-diaminobutyric acid acetyltransferase</fullName>
        <shortName evidence="9">DABA acetyltransferase</shortName>
        <ecNumber evidence="4 9">2.3.1.178</ecNumber>
    </recommendedName>
</protein>
<dbReference type="InterPro" id="IPR012772">
    <property type="entry name" value="Ectoine_EctA"/>
</dbReference>
<dbReference type="EC" id="2.3.1.178" evidence="4 9"/>
<gene>
    <name evidence="9" type="primary">ectA</name>
    <name evidence="11" type="ORF">CLV40_102527</name>
</gene>
<dbReference type="AlphaFoldDB" id="A0A2S6GZM7"/>
<dbReference type="GO" id="GO:0019491">
    <property type="term" value="P:ectoine biosynthetic process"/>
    <property type="evidence" value="ECO:0007669"/>
    <property type="project" value="UniProtKB-UniPathway"/>
</dbReference>
<dbReference type="InterPro" id="IPR016181">
    <property type="entry name" value="Acyl_CoA_acyltransferase"/>
</dbReference>
<reference evidence="11 12" key="1">
    <citation type="submission" date="2018-02" db="EMBL/GenBank/DDBJ databases">
        <title>Genomic Encyclopedia of Archaeal and Bacterial Type Strains, Phase II (KMG-II): from individual species to whole genera.</title>
        <authorList>
            <person name="Goeker M."/>
        </authorList>
    </citation>
    <scope>NUCLEOTIDE SEQUENCE [LARGE SCALE GENOMIC DNA]</scope>
    <source>
        <strain evidence="11 12">YU 961-1</strain>
    </source>
</reference>
<evidence type="ECO:0000256" key="5">
    <source>
        <dbReference type="ARBA" id="ARBA00017935"/>
    </source>
</evidence>
<evidence type="ECO:0000256" key="6">
    <source>
        <dbReference type="ARBA" id="ARBA00022679"/>
    </source>
</evidence>
<dbReference type="SUPFAM" id="SSF55729">
    <property type="entry name" value="Acyl-CoA N-acyltransferases (Nat)"/>
    <property type="match status" value="1"/>
</dbReference>
<proteinExistence type="inferred from homology"/>
<keyword evidence="12" id="KW-1185">Reference proteome</keyword>
<comment type="catalytic activity">
    <reaction evidence="8 9">
        <text>L-2,4-diaminobutanoate + acetyl-CoA = (2S)-4-acetamido-2-aminobutanoate + CoA + H(+)</text>
        <dbReference type="Rhea" id="RHEA:16901"/>
        <dbReference type="ChEBI" id="CHEBI:15378"/>
        <dbReference type="ChEBI" id="CHEBI:57287"/>
        <dbReference type="ChEBI" id="CHEBI:57288"/>
        <dbReference type="ChEBI" id="CHEBI:58761"/>
        <dbReference type="ChEBI" id="CHEBI:58929"/>
        <dbReference type="EC" id="2.3.1.178"/>
    </reaction>
</comment>